<organism evidence="2 3">
    <name type="scientific">Alistipes ihumii AP11</name>
    <dbReference type="NCBI Taxonomy" id="1211813"/>
    <lineage>
        <taxon>Bacteria</taxon>
        <taxon>Pseudomonadati</taxon>
        <taxon>Bacteroidota</taxon>
        <taxon>Bacteroidia</taxon>
        <taxon>Bacteroidales</taxon>
        <taxon>Rikenellaceae</taxon>
        <taxon>Alistipes</taxon>
    </lineage>
</organism>
<proteinExistence type="predicted"/>
<name>A0ABY5UYA5_9BACT</name>
<dbReference type="RefSeq" id="WP_019245757.1">
    <property type="nucleotide sequence ID" value="NZ_CAPH01000009.1"/>
</dbReference>
<sequence length="138" mass="15753">MRLHKFKLYVKVTVRRLSNPVFFMLLALSLCLWYITKLSYVYTTDIQIPVRIDSTLYSVRCNVEGVGYQILKHKIAPRRNGVDISSDNVAVTPSARQAGVYDIAPFTLQNIISSHISDLKILSVESPVEIEFPQQEHD</sequence>
<dbReference type="EMBL" id="CP102294">
    <property type="protein sequence ID" value="UWN56921.1"/>
    <property type="molecule type" value="Genomic_DNA"/>
</dbReference>
<evidence type="ECO:0000313" key="2">
    <source>
        <dbReference type="EMBL" id="UWN56921.1"/>
    </source>
</evidence>
<keyword evidence="1" id="KW-0812">Transmembrane</keyword>
<dbReference type="Proteomes" id="UP001059295">
    <property type="component" value="Chromosome"/>
</dbReference>
<accession>A0ABY5UYA5</accession>
<feature type="transmembrane region" description="Helical" evidence="1">
    <location>
        <begin position="21"/>
        <end position="42"/>
    </location>
</feature>
<dbReference type="GeneID" id="82892014"/>
<keyword evidence="3" id="KW-1185">Reference proteome</keyword>
<evidence type="ECO:0000313" key="3">
    <source>
        <dbReference type="Proteomes" id="UP001059295"/>
    </source>
</evidence>
<gene>
    <name evidence="2" type="ORF">NQ491_09730</name>
</gene>
<evidence type="ECO:0008006" key="4">
    <source>
        <dbReference type="Google" id="ProtNLM"/>
    </source>
</evidence>
<evidence type="ECO:0000256" key="1">
    <source>
        <dbReference type="SAM" id="Phobius"/>
    </source>
</evidence>
<keyword evidence="1" id="KW-1133">Transmembrane helix</keyword>
<keyword evidence="1" id="KW-0472">Membrane</keyword>
<reference evidence="2" key="1">
    <citation type="journal article" date="2022" name="Cell">
        <title>Design, construction, and in vivo augmentation of a complex gut microbiome.</title>
        <authorList>
            <person name="Cheng A.G."/>
            <person name="Ho P.Y."/>
            <person name="Aranda-Diaz A."/>
            <person name="Jain S."/>
            <person name="Yu F.B."/>
            <person name="Meng X."/>
            <person name="Wang M."/>
            <person name="Iakiviak M."/>
            <person name="Nagashima K."/>
            <person name="Zhao A."/>
            <person name="Murugkar P."/>
            <person name="Patil A."/>
            <person name="Atabakhsh K."/>
            <person name="Weakley A."/>
            <person name="Yan J."/>
            <person name="Brumbaugh A.R."/>
            <person name="Higginbottom S."/>
            <person name="Dimas A."/>
            <person name="Shiver A.L."/>
            <person name="Deutschbauer A."/>
            <person name="Neff N."/>
            <person name="Sonnenburg J.L."/>
            <person name="Huang K.C."/>
            <person name="Fischbach M.A."/>
        </authorList>
    </citation>
    <scope>NUCLEOTIDE SEQUENCE</scope>
    <source>
        <strain evidence="2">AP11</strain>
    </source>
</reference>
<protein>
    <recommendedName>
        <fullName evidence="4">YbbR-like protein</fullName>
    </recommendedName>
</protein>